<dbReference type="EMBL" id="RWGY01000363">
    <property type="protein sequence ID" value="TVU01998.1"/>
    <property type="molecule type" value="Genomic_DNA"/>
</dbReference>
<evidence type="ECO:0000313" key="1">
    <source>
        <dbReference type="EMBL" id="TVU01998.1"/>
    </source>
</evidence>
<organism evidence="1 2">
    <name type="scientific">Eragrostis curvula</name>
    <name type="common">weeping love grass</name>
    <dbReference type="NCBI Taxonomy" id="38414"/>
    <lineage>
        <taxon>Eukaryota</taxon>
        <taxon>Viridiplantae</taxon>
        <taxon>Streptophyta</taxon>
        <taxon>Embryophyta</taxon>
        <taxon>Tracheophyta</taxon>
        <taxon>Spermatophyta</taxon>
        <taxon>Magnoliopsida</taxon>
        <taxon>Liliopsida</taxon>
        <taxon>Poales</taxon>
        <taxon>Poaceae</taxon>
        <taxon>PACMAD clade</taxon>
        <taxon>Chloridoideae</taxon>
        <taxon>Eragrostideae</taxon>
        <taxon>Eragrostidinae</taxon>
        <taxon>Eragrostis</taxon>
    </lineage>
</organism>
<comment type="caution">
    <text evidence="1">The sequence shown here is derived from an EMBL/GenBank/DDBJ whole genome shotgun (WGS) entry which is preliminary data.</text>
</comment>
<name>A0A5J9SSR3_9POAL</name>
<dbReference type="Proteomes" id="UP000324897">
    <property type="component" value="Unassembled WGS sequence"/>
</dbReference>
<dbReference type="Gramene" id="TVU01998">
    <property type="protein sequence ID" value="TVU01998"/>
    <property type="gene ID" value="EJB05_52533"/>
</dbReference>
<gene>
    <name evidence="1" type="ORF">EJB05_52533</name>
</gene>
<reference evidence="1 2" key="1">
    <citation type="journal article" date="2019" name="Sci. Rep.">
        <title>A high-quality genome of Eragrostis curvula grass provides insights into Poaceae evolution and supports new strategies to enhance forage quality.</title>
        <authorList>
            <person name="Carballo J."/>
            <person name="Santos B.A.C.M."/>
            <person name="Zappacosta D."/>
            <person name="Garbus I."/>
            <person name="Selva J.P."/>
            <person name="Gallo C.A."/>
            <person name="Diaz A."/>
            <person name="Albertini E."/>
            <person name="Caccamo M."/>
            <person name="Echenique V."/>
        </authorList>
    </citation>
    <scope>NUCLEOTIDE SEQUENCE [LARGE SCALE GENOMIC DNA]</scope>
    <source>
        <strain evidence="2">cv. Victoria</strain>
        <tissue evidence="1">Leaf</tissue>
    </source>
</reference>
<sequence>MSEGHLYQYQTQFFDVSRSPSSVLQVELKGCSCARDFIIEQRINVIFSTFYRTNKITTYPLQSPSEKVQLANQQFFCLVPQPDALDY</sequence>
<accession>A0A5J9SSR3</accession>
<protein>
    <submittedName>
        <fullName evidence="1">Uncharacterized protein</fullName>
    </submittedName>
</protein>
<evidence type="ECO:0000313" key="2">
    <source>
        <dbReference type="Proteomes" id="UP000324897"/>
    </source>
</evidence>
<feature type="non-terminal residue" evidence="1">
    <location>
        <position position="1"/>
    </location>
</feature>
<keyword evidence="2" id="KW-1185">Reference proteome</keyword>
<dbReference type="AlphaFoldDB" id="A0A5J9SSR3"/>
<proteinExistence type="predicted"/>
<dbReference type="OrthoDB" id="2019763at2759"/>